<dbReference type="Pfam" id="PF01042">
    <property type="entry name" value="Ribonuc_L-PSP"/>
    <property type="match status" value="1"/>
</dbReference>
<comment type="caution">
    <text evidence="2">The sequence shown here is derived from an EMBL/GenBank/DDBJ whole genome shotgun (WGS) entry which is preliminary data.</text>
</comment>
<evidence type="ECO:0000256" key="1">
    <source>
        <dbReference type="ARBA" id="ARBA00010552"/>
    </source>
</evidence>
<evidence type="ECO:0000313" key="2">
    <source>
        <dbReference type="EMBL" id="NYZ23062.1"/>
    </source>
</evidence>
<reference evidence="2 3" key="1">
    <citation type="submission" date="2020-05" db="EMBL/GenBank/DDBJ databases">
        <title>Azospirillum oleiclasticum sp. nov, a nitrogen-fixing and heavy crude oil-emulsifying bacterium isolated from the crude oil of Yumen Oilfield.</title>
        <authorList>
            <person name="Wu D."/>
            <person name="Cai M."/>
            <person name="Zhang X."/>
        </authorList>
    </citation>
    <scope>NUCLEOTIDE SEQUENCE [LARGE SCALE GENOMIC DNA]</scope>
    <source>
        <strain evidence="2 3">ROY-1-1-2</strain>
    </source>
</reference>
<gene>
    <name evidence="2" type="ORF">HND93_25425</name>
</gene>
<dbReference type="PANTHER" id="PTHR11803:SF58">
    <property type="entry name" value="PROTEIN HMF1-RELATED"/>
    <property type="match status" value="1"/>
</dbReference>
<dbReference type="Proteomes" id="UP000584642">
    <property type="component" value="Unassembled WGS sequence"/>
</dbReference>
<dbReference type="EMBL" id="JABFDB010000024">
    <property type="protein sequence ID" value="NYZ23062.1"/>
    <property type="molecule type" value="Genomic_DNA"/>
</dbReference>
<comment type="similarity">
    <text evidence="1">Belongs to the RutC family.</text>
</comment>
<dbReference type="CDD" id="cd00448">
    <property type="entry name" value="YjgF_YER057c_UK114_family"/>
    <property type="match status" value="1"/>
</dbReference>
<proteinExistence type="inferred from homology"/>
<dbReference type="SUPFAM" id="SSF55298">
    <property type="entry name" value="YjgF-like"/>
    <property type="match status" value="1"/>
</dbReference>
<dbReference type="InterPro" id="IPR035959">
    <property type="entry name" value="RutC-like_sf"/>
</dbReference>
<dbReference type="RefSeq" id="WP_180284843.1">
    <property type="nucleotide sequence ID" value="NZ_JABFDB010000024.1"/>
</dbReference>
<organism evidence="2 3">
    <name type="scientific">Azospirillum oleiclasticum</name>
    <dbReference type="NCBI Taxonomy" id="2735135"/>
    <lineage>
        <taxon>Bacteria</taxon>
        <taxon>Pseudomonadati</taxon>
        <taxon>Pseudomonadota</taxon>
        <taxon>Alphaproteobacteria</taxon>
        <taxon>Rhodospirillales</taxon>
        <taxon>Azospirillaceae</taxon>
        <taxon>Azospirillum</taxon>
    </lineage>
</organism>
<dbReference type="PANTHER" id="PTHR11803">
    <property type="entry name" value="2-IMINOBUTANOATE/2-IMINOPROPANOATE DEAMINASE RIDA"/>
    <property type="match status" value="1"/>
</dbReference>
<protein>
    <submittedName>
        <fullName evidence="2">RidA family protein</fullName>
    </submittedName>
</protein>
<keyword evidence="3" id="KW-1185">Reference proteome</keyword>
<accession>A0ABX2TIQ9</accession>
<evidence type="ECO:0000313" key="3">
    <source>
        <dbReference type="Proteomes" id="UP000584642"/>
    </source>
</evidence>
<dbReference type="Gene3D" id="3.30.1330.40">
    <property type="entry name" value="RutC-like"/>
    <property type="match status" value="1"/>
</dbReference>
<name>A0ABX2TIQ9_9PROT</name>
<sequence>MTNRKTIFAEHGAKPAGQYSHAIVANGFVYVSGQGPHHPQTGELPPDFAGEVRQTLRNLEIILKAAGTDLAHVVKVNSYLTDLDRFKEYNALYTEFFPDAPPARTTIGCLLNGIQVEIDCIAVLPEA</sequence>
<dbReference type="InterPro" id="IPR006175">
    <property type="entry name" value="YjgF/YER057c/UK114"/>
</dbReference>